<dbReference type="EMBL" id="JACDUU010000001">
    <property type="protein sequence ID" value="MBA2870546.1"/>
    <property type="molecule type" value="Genomic_DNA"/>
</dbReference>
<keyword evidence="3" id="KW-1185">Reference proteome</keyword>
<keyword evidence="1" id="KW-1133">Transmembrane helix</keyword>
<evidence type="ECO:0000313" key="3">
    <source>
        <dbReference type="Proteomes" id="UP000580891"/>
    </source>
</evidence>
<reference evidence="2 3" key="1">
    <citation type="submission" date="2020-07" db="EMBL/GenBank/DDBJ databases">
        <title>Genomic Encyclopedia of Type Strains, Phase IV (KMG-IV): sequencing the most valuable type-strain genomes for metagenomic binning, comparative biology and taxonomic classification.</title>
        <authorList>
            <person name="Goeker M."/>
        </authorList>
    </citation>
    <scope>NUCLEOTIDE SEQUENCE [LARGE SCALE GENOMIC DNA]</scope>
    <source>
        <strain evidence="2 3">DSM 25220</strain>
    </source>
</reference>
<feature type="transmembrane region" description="Helical" evidence="1">
    <location>
        <begin position="78"/>
        <end position="103"/>
    </location>
</feature>
<sequence length="109" mass="12468">MYLEAEVYEMLNWGFAIVIGIEHVVLIVLWFHYKFSRKAFSWFIGHVIFFALAGYKLLEAINTFEHQHPMGSENASSSIGISGVLWFISVACLFIGLSCLLSYQVTNRQ</sequence>
<comment type="caution">
    <text evidence="2">The sequence shown here is derived from an EMBL/GenBank/DDBJ whole genome shotgun (WGS) entry which is preliminary data.</text>
</comment>
<dbReference type="Proteomes" id="UP000580891">
    <property type="component" value="Unassembled WGS sequence"/>
</dbReference>
<protein>
    <submittedName>
        <fullName evidence="2">Uncharacterized protein</fullName>
    </submittedName>
</protein>
<name>A0A7W0BTU4_9BACL</name>
<dbReference type="RefSeq" id="WP_220129077.1">
    <property type="nucleotide sequence ID" value="NZ_JACDUU010000001.1"/>
</dbReference>
<feature type="transmembrane region" description="Helical" evidence="1">
    <location>
        <begin position="12"/>
        <end position="33"/>
    </location>
</feature>
<keyword evidence="1" id="KW-0812">Transmembrane</keyword>
<feature type="transmembrane region" description="Helical" evidence="1">
    <location>
        <begin position="40"/>
        <end position="58"/>
    </location>
</feature>
<dbReference type="AlphaFoldDB" id="A0A7W0BTU4"/>
<accession>A0A7W0BTU4</accession>
<evidence type="ECO:0000313" key="2">
    <source>
        <dbReference type="EMBL" id="MBA2870546.1"/>
    </source>
</evidence>
<gene>
    <name evidence="2" type="ORF">HNQ85_000804</name>
</gene>
<organism evidence="2 3">
    <name type="scientific">[Anoxybacillus] calidus</name>
    <dbReference type="NCBI Taxonomy" id="575178"/>
    <lineage>
        <taxon>Bacteria</taxon>
        <taxon>Bacillati</taxon>
        <taxon>Bacillota</taxon>
        <taxon>Bacilli</taxon>
        <taxon>Bacillales</taxon>
        <taxon>Anoxybacillaceae</taxon>
        <taxon>Paranoxybacillus</taxon>
    </lineage>
</organism>
<evidence type="ECO:0000256" key="1">
    <source>
        <dbReference type="SAM" id="Phobius"/>
    </source>
</evidence>
<keyword evidence="1" id="KW-0472">Membrane</keyword>
<proteinExistence type="predicted"/>